<evidence type="ECO:0000256" key="6">
    <source>
        <dbReference type="ARBA" id="ARBA00022759"/>
    </source>
</evidence>
<keyword evidence="3" id="KW-0540">Nuclease</keyword>
<dbReference type="InterPro" id="IPR039537">
    <property type="entry name" value="Retrotran_Ty1/copia-like"/>
</dbReference>
<evidence type="ECO:0000256" key="7">
    <source>
        <dbReference type="ARBA" id="ARBA00022801"/>
    </source>
</evidence>
<keyword evidence="12" id="KW-0239">DNA-directed DNA polymerase</keyword>
<evidence type="ECO:0008006" key="19">
    <source>
        <dbReference type="Google" id="ProtNLM"/>
    </source>
</evidence>
<feature type="region of interest" description="Disordered" evidence="14">
    <location>
        <begin position="451"/>
        <end position="505"/>
    </location>
</feature>
<dbReference type="VEuPathDB" id="FungiDB:H257_14725"/>
<evidence type="ECO:0000313" key="18">
    <source>
        <dbReference type="Proteomes" id="UP000284702"/>
    </source>
</evidence>
<dbReference type="SUPFAM" id="SSF57756">
    <property type="entry name" value="Retrovirus zinc finger-like domains"/>
    <property type="match status" value="1"/>
</dbReference>
<dbReference type="PANTHER" id="PTHR42648:SF11">
    <property type="entry name" value="TRANSPOSON TY4-P GAG-POL POLYPROTEIN"/>
    <property type="match status" value="1"/>
</dbReference>
<evidence type="ECO:0000259" key="15">
    <source>
        <dbReference type="Pfam" id="PF22936"/>
    </source>
</evidence>
<dbReference type="GO" id="GO:0006310">
    <property type="term" value="P:DNA recombination"/>
    <property type="evidence" value="ECO:0007669"/>
    <property type="project" value="UniProtKB-KW"/>
</dbReference>
<accession>A0A3R7Y485</accession>
<keyword evidence="7" id="KW-0378">Hydrolase</keyword>
<dbReference type="VEuPathDB" id="FungiDB:H257_14726"/>
<evidence type="ECO:0000256" key="2">
    <source>
        <dbReference type="ARBA" id="ARBA00022670"/>
    </source>
</evidence>
<keyword evidence="9" id="KW-0460">Magnesium</keyword>
<evidence type="ECO:0000256" key="5">
    <source>
        <dbReference type="ARBA" id="ARBA00022741"/>
    </source>
</evidence>
<dbReference type="GO" id="GO:0003964">
    <property type="term" value="F:RNA-directed DNA polymerase activity"/>
    <property type="evidence" value="ECO:0007669"/>
    <property type="project" value="UniProtKB-KW"/>
</dbReference>
<dbReference type="GO" id="GO:0004519">
    <property type="term" value="F:endonuclease activity"/>
    <property type="evidence" value="ECO:0007669"/>
    <property type="project" value="UniProtKB-KW"/>
</dbReference>
<keyword evidence="8" id="KW-0067">ATP-binding</keyword>
<evidence type="ECO:0000256" key="12">
    <source>
        <dbReference type="ARBA" id="ARBA00022932"/>
    </source>
</evidence>
<keyword evidence="13" id="KW-0233">DNA recombination</keyword>
<evidence type="ECO:0000256" key="3">
    <source>
        <dbReference type="ARBA" id="ARBA00022722"/>
    </source>
</evidence>
<evidence type="ECO:0000259" key="16">
    <source>
        <dbReference type="Pfam" id="PF25597"/>
    </source>
</evidence>
<dbReference type="GO" id="GO:0006508">
    <property type="term" value="P:proteolysis"/>
    <property type="evidence" value="ECO:0007669"/>
    <property type="project" value="UniProtKB-KW"/>
</dbReference>
<dbReference type="Pfam" id="PF25597">
    <property type="entry name" value="SH3_retrovirus"/>
    <property type="match status" value="1"/>
</dbReference>
<evidence type="ECO:0000256" key="14">
    <source>
        <dbReference type="SAM" id="MobiDB-lite"/>
    </source>
</evidence>
<evidence type="ECO:0000256" key="13">
    <source>
        <dbReference type="ARBA" id="ARBA00023172"/>
    </source>
</evidence>
<evidence type="ECO:0000313" key="17">
    <source>
        <dbReference type="EMBL" id="RQM20751.1"/>
    </source>
</evidence>
<dbReference type="GO" id="GO:0008270">
    <property type="term" value="F:zinc ion binding"/>
    <property type="evidence" value="ECO:0007669"/>
    <property type="project" value="InterPro"/>
</dbReference>
<dbReference type="InterPro" id="IPR057670">
    <property type="entry name" value="SH3_retrovirus"/>
</dbReference>
<dbReference type="PANTHER" id="PTHR42648">
    <property type="entry name" value="TRANSPOSASE, PUTATIVE-RELATED"/>
    <property type="match status" value="1"/>
</dbReference>
<dbReference type="GO" id="GO:0003887">
    <property type="term" value="F:DNA-directed DNA polymerase activity"/>
    <property type="evidence" value="ECO:0007669"/>
    <property type="project" value="UniProtKB-KW"/>
</dbReference>
<feature type="domain" description="Retroviral polymerase SH3-like" evidence="16">
    <location>
        <begin position="389"/>
        <end position="438"/>
    </location>
</feature>
<dbReference type="InterPro" id="IPR054722">
    <property type="entry name" value="PolX-like_BBD"/>
</dbReference>
<dbReference type="GO" id="GO:0008233">
    <property type="term" value="F:peptidase activity"/>
    <property type="evidence" value="ECO:0007669"/>
    <property type="project" value="UniProtKB-KW"/>
</dbReference>
<evidence type="ECO:0000256" key="10">
    <source>
        <dbReference type="ARBA" id="ARBA00022908"/>
    </source>
</evidence>
<evidence type="ECO:0000256" key="4">
    <source>
        <dbReference type="ARBA" id="ARBA00022723"/>
    </source>
</evidence>
<evidence type="ECO:0000256" key="9">
    <source>
        <dbReference type="ARBA" id="ARBA00022842"/>
    </source>
</evidence>
<dbReference type="InterPro" id="IPR036875">
    <property type="entry name" value="Znf_CCHC_sf"/>
</dbReference>
<keyword evidence="18" id="KW-1185">Reference proteome</keyword>
<organism evidence="17 18">
    <name type="scientific">Aphanomyces astaci</name>
    <name type="common">Crayfish plague agent</name>
    <dbReference type="NCBI Taxonomy" id="112090"/>
    <lineage>
        <taxon>Eukaryota</taxon>
        <taxon>Sar</taxon>
        <taxon>Stramenopiles</taxon>
        <taxon>Oomycota</taxon>
        <taxon>Saprolegniomycetes</taxon>
        <taxon>Saprolegniales</taxon>
        <taxon>Verrucalvaceae</taxon>
        <taxon>Aphanomyces</taxon>
    </lineage>
</organism>
<feature type="domain" description="Retrovirus-related Pol polyprotein from transposon TNT 1-94-like beta-barrel" evidence="15">
    <location>
        <begin position="134"/>
        <end position="197"/>
    </location>
</feature>
<dbReference type="Proteomes" id="UP000284702">
    <property type="component" value="Unassembled WGS sequence"/>
</dbReference>
<keyword evidence="4" id="KW-0479">Metal-binding</keyword>
<dbReference type="EMBL" id="MZMZ02003759">
    <property type="protein sequence ID" value="RQM20751.1"/>
    <property type="molecule type" value="Genomic_DNA"/>
</dbReference>
<keyword evidence="12" id="KW-0808">Transferase</keyword>
<keyword evidence="12" id="KW-0548">Nucleotidyltransferase</keyword>
<evidence type="ECO:0000256" key="1">
    <source>
        <dbReference type="ARBA" id="ARBA00002180"/>
    </source>
</evidence>
<keyword evidence="6" id="KW-0255">Endonuclease</keyword>
<dbReference type="GO" id="GO:0003676">
    <property type="term" value="F:nucleic acid binding"/>
    <property type="evidence" value="ECO:0007669"/>
    <property type="project" value="InterPro"/>
</dbReference>
<gene>
    <name evidence="17" type="ORF">B5M09_011523</name>
</gene>
<protein>
    <recommendedName>
        <fullName evidence="19">CCHC-type domain-containing protein</fullName>
    </recommendedName>
</protein>
<comment type="caution">
    <text evidence="17">The sequence shown here is derived from an EMBL/GenBank/DDBJ whole genome shotgun (WGS) entry which is preliminary data.</text>
</comment>
<proteinExistence type="predicted"/>
<evidence type="ECO:0000256" key="11">
    <source>
        <dbReference type="ARBA" id="ARBA00022918"/>
    </source>
</evidence>
<dbReference type="GO" id="GO:0015074">
    <property type="term" value="P:DNA integration"/>
    <property type="evidence" value="ECO:0007669"/>
    <property type="project" value="UniProtKB-KW"/>
</dbReference>
<name>A0A3R7Y485_APHAT</name>
<comment type="function">
    <text evidence="1">The aspartyl protease (PR) mediates the proteolytic cleavages of the Gag and Gag-Pol polyproteins after assembly of the VLP.</text>
</comment>
<dbReference type="GO" id="GO:0005524">
    <property type="term" value="F:ATP binding"/>
    <property type="evidence" value="ECO:0007669"/>
    <property type="project" value="UniProtKB-KW"/>
</dbReference>
<keyword evidence="11" id="KW-0695">RNA-directed DNA polymerase</keyword>
<keyword evidence="10" id="KW-0229">DNA integration</keyword>
<feature type="compositionally biased region" description="Acidic residues" evidence="14">
    <location>
        <begin position="452"/>
        <end position="461"/>
    </location>
</feature>
<dbReference type="AlphaFoldDB" id="A0A3R7Y485"/>
<reference evidence="17" key="1">
    <citation type="submission" date="2018-07" db="EMBL/GenBank/DDBJ databases">
        <title>Annotation of Aphanomyces astaci genome assembly.</title>
        <authorList>
            <person name="Studholme D.J."/>
        </authorList>
    </citation>
    <scope>NUCLEOTIDE SEQUENCE [LARGE SCALE GENOMIC DNA]</scope>
    <source>
        <strain evidence="17">Pc</strain>
    </source>
</reference>
<evidence type="ECO:0000256" key="8">
    <source>
        <dbReference type="ARBA" id="ARBA00022840"/>
    </source>
</evidence>
<keyword evidence="2" id="KW-0645">Protease</keyword>
<keyword evidence="5" id="KW-0547">Nucleotide-binding</keyword>
<sequence>MSPNEMRDDKMPAIKMLTEGNQVYALPRAQGNNQATVRVILELEYKAAVRSSTLTNPRSGNNDECALTAREQPEKKSECNWCGNIGHWESECRKKAAGKPKFKKNTKHLHNRNSDDAQQGEVVFHTIDFQDQVLVDSSASSHMTGDATNLTDVRTYQRSVVVANSAKTHATKMGMMPVTTSEGATLVMHDVLLIENIIKHDATTIATSTLDTNNKMYILDQAATHERLDLVAHEPNKTRTPKNKVADLAPTGGTLTHRRRQPLRRHGTRNSHQLARTTNEVRLLREEQDHANKDTHPLVPSRGVLGVRLQMHYENDVIVRFVNSTDAATQQDNFAKGMACSKAQTGRKVKVFRSNSGSEYSSNAFNEALGEWGVVHETSTALPTTWQMNQNKKKKLDPKATKCVMMGYAEHQKAYKLYDLEQKKMVTSVQVQFRENEFLGERTPIDEYLVTVDDDDDDDEEGSLKGRRPLAQPLHPRRRHTRAPSTSAAATLPDKRSHFMVPPPPLPRGISDDLYRTRLIFNRSELGTPGRSTLTFVSSRDPTSS</sequence>
<dbReference type="Pfam" id="PF22936">
    <property type="entry name" value="Pol_BBD"/>
    <property type="match status" value="1"/>
</dbReference>